<dbReference type="Proteomes" id="UP000094527">
    <property type="component" value="Unassembled WGS sequence"/>
</dbReference>
<dbReference type="OMA" id="FEYPETH"/>
<dbReference type="EMBL" id="LJIJ01000115">
    <property type="protein sequence ID" value="ODN02344.1"/>
    <property type="molecule type" value="Genomic_DNA"/>
</dbReference>
<accession>A0A1D2NAR0</accession>
<dbReference type="Gene3D" id="3.80.10.10">
    <property type="entry name" value="Ribonuclease Inhibitor"/>
    <property type="match status" value="1"/>
</dbReference>
<dbReference type="STRING" id="48709.A0A1D2NAR0"/>
<keyword evidence="2" id="KW-1185">Reference proteome</keyword>
<sequence>MLDLSETKITYLPTQGLSGLESLRLEKVWTLSVIPSIYHFEANLIFVHTNAITYVLEEAWLTWPYHCCAFEYPETHDPAAFQKYQYVMNWA</sequence>
<dbReference type="OrthoDB" id="5981530at2759"/>
<protein>
    <submittedName>
        <fullName evidence="1">Follicle-stimulating hormone receptor</fullName>
    </submittedName>
</protein>
<name>A0A1D2NAR0_ORCCI</name>
<comment type="caution">
    <text evidence="1">The sequence shown here is derived from an EMBL/GenBank/DDBJ whole genome shotgun (WGS) entry which is preliminary data.</text>
</comment>
<reference evidence="1 2" key="1">
    <citation type="journal article" date="2016" name="Genome Biol. Evol.">
        <title>Gene Family Evolution Reflects Adaptation to Soil Environmental Stressors in the Genome of the Collembolan Orchesella cincta.</title>
        <authorList>
            <person name="Faddeeva-Vakhrusheva A."/>
            <person name="Derks M.F."/>
            <person name="Anvar S.Y."/>
            <person name="Agamennone V."/>
            <person name="Suring W."/>
            <person name="Smit S."/>
            <person name="van Straalen N.M."/>
            <person name="Roelofs D."/>
        </authorList>
    </citation>
    <scope>NUCLEOTIDE SEQUENCE [LARGE SCALE GENOMIC DNA]</scope>
    <source>
        <tissue evidence="1">Mixed pool</tissue>
    </source>
</reference>
<dbReference type="AlphaFoldDB" id="A0A1D2NAR0"/>
<organism evidence="1 2">
    <name type="scientific">Orchesella cincta</name>
    <name type="common">Springtail</name>
    <name type="synonym">Podura cincta</name>
    <dbReference type="NCBI Taxonomy" id="48709"/>
    <lineage>
        <taxon>Eukaryota</taxon>
        <taxon>Metazoa</taxon>
        <taxon>Ecdysozoa</taxon>
        <taxon>Arthropoda</taxon>
        <taxon>Hexapoda</taxon>
        <taxon>Collembola</taxon>
        <taxon>Entomobryomorpha</taxon>
        <taxon>Entomobryoidea</taxon>
        <taxon>Orchesellidae</taxon>
        <taxon>Orchesellinae</taxon>
        <taxon>Orchesella</taxon>
    </lineage>
</organism>
<keyword evidence="1" id="KW-0675">Receptor</keyword>
<evidence type="ECO:0000313" key="1">
    <source>
        <dbReference type="EMBL" id="ODN02344.1"/>
    </source>
</evidence>
<dbReference type="InterPro" id="IPR032675">
    <property type="entry name" value="LRR_dom_sf"/>
</dbReference>
<evidence type="ECO:0000313" key="2">
    <source>
        <dbReference type="Proteomes" id="UP000094527"/>
    </source>
</evidence>
<proteinExistence type="predicted"/>
<gene>
    <name evidence="1" type="ORF">Ocin01_04330</name>
</gene>